<sequence length="181" mass="20032">MSNKAVANRYAVALFELGETKGLVNEFEKDLLLVTEVFEQTPELVKLLQIPSLPLAQKQQLIKQSFENNVHGTTLAVVLRLLERNRFSVIPELAPEYKKLNNEKKGIAEALVYSAKPLSDEEQNQVAAVFAPKAGKRALEVKNIVQKELIGGIKVRVGDRVFDGSVKGQLNRLEKGLLAGN</sequence>
<protein>
    <recommendedName>
        <fullName evidence="8">ATP synthase subunit delta</fullName>
    </recommendedName>
    <alternativeName>
        <fullName evidence="8">ATP synthase F(1) sector subunit delta</fullName>
    </alternativeName>
    <alternativeName>
        <fullName evidence="8">F-type ATPase subunit delta</fullName>
        <shortName evidence="8">F-ATPase subunit delta</shortName>
    </alternativeName>
</protein>
<evidence type="ECO:0000256" key="1">
    <source>
        <dbReference type="ARBA" id="ARBA00004370"/>
    </source>
</evidence>
<evidence type="ECO:0000256" key="4">
    <source>
        <dbReference type="ARBA" id="ARBA00023065"/>
    </source>
</evidence>
<dbReference type="PROSITE" id="PS00389">
    <property type="entry name" value="ATPASE_DELTA"/>
    <property type="match status" value="1"/>
</dbReference>
<dbReference type="HAMAP" id="MF_01416">
    <property type="entry name" value="ATP_synth_delta_bact"/>
    <property type="match status" value="1"/>
</dbReference>
<keyword evidence="3 8" id="KW-0375">Hydrogen ion transport</keyword>
<reference evidence="9" key="1">
    <citation type="submission" date="2021-01" db="EMBL/GenBank/DDBJ databases">
        <title>Genomic Encyclopedia of Type Strains, Phase IV (KMG-IV): sequencing the most valuable type-strain genomes for metagenomic binning, comparative biology and taxonomic classification.</title>
        <authorList>
            <person name="Goeker M."/>
        </authorList>
    </citation>
    <scope>NUCLEOTIDE SEQUENCE</scope>
    <source>
        <strain evidence="9">DSM 21943</strain>
    </source>
</reference>
<comment type="subcellular location">
    <subcellularLocation>
        <location evidence="8">Cell membrane</location>
        <topology evidence="8">Peripheral membrane protein</topology>
    </subcellularLocation>
    <subcellularLocation>
        <location evidence="1">Membrane</location>
    </subcellularLocation>
</comment>
<dbReference type="SUPFAM" id="SSF47928">
    <property type="entry name" value="N-terminal domain of the delta subunit of the F1F0-ATP synthase"/>
    <property type="match status" value="1"/>
</dbReference>
<comment type="function">
    <text evidence="8">F(1)F(0) ATP synthase produces ATP from ADP in the presence of a proton or sodium gradient. F-type ATPases consist of two structural domains, F(1) containing the extramembraneous catalytic core and F(0) containing the membrane proton channel, linked together by a central stalk and a peripheral stalk. During catalysis, ATP synthesis in the catalytic domain of F(1) is coupled via a rotary mechanism of the central stalk subunits to proton translocation.</text>
</comment>
<keyword evidence="4 8" id="KW-0406">Ion transport</keyword>
<dbReference type="NCBIfam" id="TIGR01145">
    <property type="entry name" value="ATP_synt_delta"/>
    <property type="match status" value="1"/>
</dbReference>
<comment type="caution">
    <text evidence="9">The sequence shown here is derived from an EMBL/GenBank/DDBJ whole genome shotgun (WGS) entry which is preliminary data.</text>
</comment>
<evidence type="ECO:0000313" key="10">
    <source>
        <dbReference type="Proteomes" id="UP001179280"/>
    </source>
</evidence>
<proteinExistence type="inferred from homology"/>
<evidence type="ECO:0000313" key="9">
    <source>
        <dbReference type="EMBL" id="MBM7839557.1"/>
    </source>
</evidence>
<name>A0ABS2SVM9_9BACI</name>
<organism evidence="9 10">
    <name type="scientific">Shouchella xiaoxiensis</name>
    <dbReference type="NCBI Taxonomy" id="766895"/>
    <lineage>
        <taxon>Bacteria</taxon>
        <taxon>Bacillati</taxon>
        <taxon>Bacillota</taxon>
        <taxon>Bacilli</taxon>
        <taxon>Bacillales</taxon>
        <taxon>Bacillaceae</taxon>
        <taxon>Shouchella</taxon>
    </lineage>
</organism>
<dbReference type="PANTHER" id="PTHR11910">
    <property type="entry name" value="ATP SYNTHASE DELTA CHAIN"/>
    <property type="match status" value="1"/>
</dbReference>
<evidence type="ECO:0000256" key="2">
    <source>
        <dbReference type="ARBA" id="ARBA00022448"/>
    </source>
</evidence>
<accession>A0ABS2SVM9</accession>
<dbReference type="Proteomes" id="UP001179280">
    <property type="component" value="Unassembled WGS sequence"/>
</dbReference>
<gene>
    <name evidence="8" type="primary">atpH</name>
    <name evidence="9" type="ORF">JOC54_002837</name>
</gene>
<dbReference type="InterPro" id="IPR000711">
    <property type="entry name" value="ATPase_OSCP/dsu"/>
</dbReference>
<keyword evidence="2 8" id="KW-0813">Transport</keyword>
<evidence type="ECO:0000256" key="7">
    <source>
        <dbReference type="ARBA" id="ARBA00023310"/>
    </source>
</evidence>
<comment type="similarity">
    <text evidence="8">Belongs to the ATPase delta chain family.</text>
</comment>
<dbReference type="Pfam" id="PF00213">
    <property type="entry name" value="OSCP"/>
    <property type="match status" value="1"/>
</dbReference>
<evidence type="ECO:0000256" key="5">
    <source>
        <dbReference type="ARBA" id="ARBA00023136"/>
    </source>
</evidence>
<dbReference type="InterPro" id="IPR020781">
    <property type="entry name" value="ATPase_OSCP/d_CS"/>
</dbReference>
<keyword evidence="8" id="KW-1003">Cell membrane</keyword>
<keyword evidence="6 8" id="KW-0139">CF(1)</keyword>
<dbReference type="NCBIfam" id="NF004403">
    <property type="entry name" value="PRK05758.2-4"/>
    <property type="match status" value="1"/>
</dbReference>
<dbReference type="EMBL" id="JAFBCV010000008">
    <property type="protein sequence ID" value="MBM7839557.1"/>
    <property type="molecule type" value="Genomic_DNA"/>
</dbReference>
<keyword evidence="7 8" id="KW-0066">ATP synthesis</keyword>
<dbReference type="RefSeq" id="WP_204466776.1">
    <property type="nucleotide sequence ID" value="NZ_JAFBCV010000008.1"/>
</dbReference>
<evidence type="ECO:0000256" key="6">
    <source>
        <dbReference type="ARBA" id="ARBA00023196"/>
    </source>
</evidence>
<dbReference type="Gene3D" id="1.10.520.20">
    <property type="entry name" value="N-terminal domain of the delta subunit of the F1F0-ATP synthase"/>
    <property type="match status" value="1"/>
</dbReference>
<keyword evidence="10" id="KW-1185">Reference proteome</keyword>
<dbReference type="PRINTS" id="PR00125">
    <property type="entry name" value="ATPASEDELTA"/>
</dbReference>
<evidence type="ECO:0000256" key="3">
    <source>
        <dbReference type="ARBA" id="ARBA00022781"/>
    </source>
</evidence>
<evidence type="ECO:0000256" key="8">
    <source>
        <dbReference type="HAMAP-Rule" id="MF_01416"/>
    </source>
</evidence>
<keyword evidence="5 8" id="KW-0472">Membrane</keyword>
<comment type="function">
    <text evidence="8">This protein is part of the stalk that links CF(0) to CF(1). It either transmits conformational changes from CF(0) to CF(1) or is implicated in proton conduction.</text>
</comment>
<dbReference type="InterPro" id="IPR026015">
    <property type="entry name" value="ATP_synth_OSCP/delta_N_sf"/>
</dbReference>